<feature type="transmembrane region" description="Helical" evidence="1">
    <location>
        <begin position="14"/>
        <end position="33"/>
    </location>
</feature>
<reference evidence="2 3" key="1">
    <citation type="submission" date="2019-03" db="EMBL/GenBank/DDBJ databases">
        <title>Genomic Encyclopedia of Archaeal and Bacterial Type Strains, Phase II (KMG-II): from individual species to whole genera.</title>
        <authorList>
            <person name="Goeker M."/>
        </authorList>
    </citation>
    <scope>NUCLEOTIDE SEQUENCE [LARGE SCALE GENOMIC DNA]</scope>
    <source>
        <strain evidence="2 3">DSM 28353</strain>
    </source>
</reference>
<keyword evidence="1" id="KW-0812">Transmembrane</keyword>
<accession>A0A4R6WES2</accession>
<feature type="transmembrane region" description="Helical" evidence="1">
    <location>
        <begin position="39"/>
        <end position="59"/>
    </location>
</feature>
<gene>
    <name evidence="2" type="ORF">CLV99_2302</name>
</gene>
<dbReference type="Proteomes" id="UP000295292">
    <property type="component" value="Unassembled WGS sequence"/>
</dbReference>
<evidence type="ECO:0000313" key="3">
    <source>
        <dbReference type="Proteomes" id="UP000295292"/>
    </source>
</evidence>
<dbReference type="OrthoDB" id="799159at2"/>
<proteinExistence type="predicted"/>
<organism evidence="2 3">
    <name type="scientific">Sphingobacterium yanglingense</name>
    <dbReference type="NCBI Taxonomy" id="1437280"/>
    <lineage>
        <taxon>Bacteria</taxon>
        <taxon>Pseudomonadati</taxon>
        <taxon>Bacteroidota</taxon>
        <taxon>Sphingobacteriia</taxon>
        <taxon>Sphingobacteriales</taxon>
        <taxon>Sphingobacteriaceae</taxon>
        <taxon>Sphingobacterium</taxon>
    </lineage>
</organism>
<protein>
    <submittedName>
        <fullName evidence="2">Uncharacterized protein</fullName>
    </submittedName>
</protein>
<dbReference type="EMBL" id="SNYV01000013">
    <property type="protein sequence ID" value="TDQ78319.1"/>
    <property type="molecule type" value="Genomic_DNA"/>
</dbReference>
<dbReference type="RefSeq" id="WP_133584551.1">
    <property type="nucleotide sequence ID" value="NZ_SNYV01000013.1"/>
</dbReference>
<evidence type="ECO:0000313" key="2">
    <source>
        <dbReference type="EMBL" id="TDQ78319.1"/>
    </source>
</evidence>
<name>A0A4R6WES2_9SPHI</name>
<keyword evidence="1" id="KW-1133">Transmembrane helix</keyword>
<sequence>MSKLEKYKDGNKRVLDVTFFLSPIVGVFALLFSNTHSRAIKITTLLAAITGLIASAIIYS</sequence>
<keyword evidence="1" id="KW-0472">Membrane</keyword>
<dbReference type="AlphaFoldDB" id="A0A4R6WES2"/>
<evidence type="ECO:0000256" key="1">
    <source>
        <dbReference type="SAM" id="Phobius"/>
    </source>
</evidence>
<comment type="caution">
    <text evidence="2">The sequence shown here is derived from an EMBL/GenBank/DDBJ whole genome shotgun (WGS) entry which is preliminary data.</text>
</comment>
<keyword evidence="3" id="KW-1185">Reference proteome</keyword>